<evidence type="ECO:0000313" key="10">
    <source>
        <dbReference type="Proteomes" id="UP000505210"/>
    </source>
</evidence>
<organism evidence="9 10">
    <name type="scientific">Thermoleptolyngbya sichuanensis A183</name>
    <dbReference type="NCBI Taxonomy" id="2737172"/>
    <lineage>
        <taxon>Bacteria</taxon>
        <taxon>Bacillati</taxon>
        <taxon>Cyanobacteriota</taxon>
        <taxon>Cyanophyceae</taxon>
        <taxon>Oculatellales</taxon>
        <taxon>Oculatellaceae</taxon>
        <taxon>Thermoleptolyngbya</taxon>
        <taxon>Thermoleptolyngbya sichuanensis</taxon>
    </lineage>
</organism>
<evidence type="ECO:0000313" key="9">
    <source>
        <dbReference type="EMBL" id="QKD82299.1"/>
    </source>
</evidence>
<keyword evidence="5 8" id="KW-1133">Transmembrane helix</keyword>
<protein>
    <submittedName>
        <fullName evidence="9">Biopolymer transporter ExbD</fullName>
    </submittedName>
</protein>
<evidence type="ECO:0000256" key="5">
    <source>
        <dbReference type="ARBA" id="ARBA00022989"/>
    </source>
</evidence>
<keyword evidence="3" id="KW-1003">Cell membrane</keyword>
<gene>
    <name evidence="9" type="ORF">HPC62_08950</name>
</gene>
<dbReference type="KEGG" id="theu:HPC62_08950"/>
<keyword evidence="7" id="KW-0653">Protein transport</keyword>
<dbReference type="GO" id="GO:0022857">
    <property type="term" value="F:transmembrane transporter activity"/>
    <property type="evidence" value="ECO:0007669"/>
    <property type="project" value="InterPro"/>
</dbReference>
<accession>A0A6M8B4T5</accession>
<keyword evidence="6 8" id="KW-0472">Membrane</keyword>
<dbReference type="GO" id="GO:0005886">
    <property type="term" value="C:plasma membrane"/>
    <property type="evidence" value="ECO:0007669"/>
    <property type="project" value="UniProtKB-SubCell"/>
</dbReference>
<dbReference type="AlphaFoldDB" id="A0A6M8B4T5"/>
<proteinExistence type="inferred from homology"/>
<evidence type="ECO:0000256" key="4">
    <source>
        <dbReference type="ARBA" id="ARBA00022692"/>
    </source>
</evidence>
<evidence type="ECO:0000256" key="1">
    <source>
        <dbReference type="ARBA" id="ARBA00004162"/>
    </source>
</evidence>
<sequence length="133" mass="14237">MRLPSEPDPPPSINIVPMIDVIFAILTFFVLSTLFLTRSEGLPVNLPGAATAELQPQEQTVVTIDASGNLLLNQQPITLDALDAAVRQRTDGGNSPLVVINADKAVPHGQVVAVMDRLRAIPNVRLAIATERP</sequence>
<dbReference type="GO" id="GO:0015031">
    <property type="term" value="P:protein transport"/>
    <property type="evidence" value="ECO:0007669"/>
    <property type="project" value="UniProtKB-KW"/>
</dbReference>
<evidence type="ECO:0000256" key="6">
    <source>
        <dbReference type="ARBA" id="ARBA00023136"/>
    </source>
</evidence>
<comment type="similarity">
    <text evidence="2 7">Belongs to the ExbD/TolR family.</text>
</comment>
<dbReference type="Proteomes" id="UP000505210">
    <property type="component" value="Chromosome"/>
</dbReference>
<dbReference type="PANTHER" id="PTHR30558">
    <property type="entry name" value="EXBD MEMBRANE COMPONENT OF PMF-DRIVEN MACROMOLECULE IMPORT SYSTEM"/>
    <property type="match status" value="1"/>
</dbReference>
<reference evidence="9 10" key="1">
    <citation type="submission" date="2020-05" db="EMBL/GenBank/DDBJ databases">
        <title>Complete genome sequence of of a novel Thermoleptolyngbya strain isolated from hot springs of Ganzi, Sichuan China.</title>
        <authorList>
            <person name="Tang J."/>
            <person name="Daroch M."/>
            <person name="Li L."/>
            <person name="Waleron K."/>
            <person name="Waleron M."/>
            <person name="Waleron M."/>
        </authorList>
    </citation>
    <scope>NUCLEOTIDE SEQUENCE [LARGE SCALE GENOMIC DNA]</scope>
    <source>
        <strain evidence="9 10">PKUAC-SCTA183</strain>
    </source>
</reference>
<evidence type="ECO:0000256" key="3">
    <source>
        <dbReference type="ARBA" id="ARBA00022475"/>
    </source>
</evidence>
<evidence type="ECO:0000256" key="2">
    <source>
        <dbReference type="ARBA" id="ARBA00005811"/>
    </source>
</evidence>
<feature type="transmembrane region" description="Helical" evidence="8">
    <location>
        <begin position="15"/>
        <end position="36"/>
    </location>
</feature>
<keyword evidence="7" id="KW-0813">Transport</keyword>
<dbReference type="Pfam" id="PF02472">
    <property type="entry name" value="ExbD"/>
    <property type="match status" value="1"/>
</dbReference>
<keyword evidence="4 7" id="KW-0812">Transmembrane</keyword>
<dbReference type="EMBL" id="CP053661">
    <property type="protein sequence ID" value="QKD82299.1"/>
    <property type="molecule type" value="Genomic_DNA"/>
</dbReference>
<name>A0A6M8B4T5_9CYAN</name>
<keyword evidence="10" id="KW-1185">Reference proteome</keyword>
<dbReference type="PANTHER" id="PTHR30558:SF3">
    <property type="entry name" value="BIOPOLYMER TRANSPORT PROTEIN EXBD-RELATED"/>
    <property type="match status" value="1"/>
</dbReference>
<dbReference type="RefSeq" id="WP_172354963.1">
    <property type="nucleotide sequence ID" value="NZ_CP053661.1"/>
</dbReference>
<dbReference type="Gene3D" id="3.30.420.270">
    <property type="match status" value="1"/>
</dbReference>
<comment type="subcellular location">
    <subcellularLocation>
        <location evidence="1">Cell membrane</location>
        <topology evidence="1">Single-pass membrane protein</topology>
    </subcellularLocation>
    <subcellularLocation>
        <location evidence="7">Cell membrane</location>
        <topology evidence="7">Single-pass type II membrane protein</topology>
    </subcellularLocation>
</comment>
<evidence type="ECO:0000256" key="8">
    <source>
        <dbReference type="SAM" id="Phobius"/>
    </source>
</evidence>
<evidence type="ECO:0000256" key="7">
    <source>
        <dbReference type="RuleBase" id="RU003879"/>
    </source>
</evidence>
<dbReference type="InterPro" id="IPR003400">
    <property type="entry name" value="ExbD"/>
</dbReference>